<accession>A3K175</accession>
<protein>
    <submittedName>
        <fullName evidence="2">Uncharacterized protein</fullName>
    </submittedName>
</protein>
<gene>
    <name evidence="2" type="ORF">SSE37_03475</name>
</gene>
<proteinExistence type="predicted"/>
<organism evidence="2 3">
    <name type="scientific">Sagittula stellata (strain ATCC 700073 / DSM 11524 / E-37)</name>
    <dbReference type="NCBI Taxonomy" id="388399"/>
    <lineage>
        <taxon>Bacteria</taxon>
        <taxon>Pseudomonadati</taxon>
        <taxon>Pseudomonadota</taxon>
        <taxon>Alphaproteobacteria</taxon>
        <taxon>Rhodobacterales</taxon>
        <taxon>Roseobacteraceae</taxon>
        <taxon>Sagittula</taxon>
    </lineage>
</organism>
<sequence length="75" mass="8570">MRWLAGTALGQAVTHTLGLLIAGLLLLHLGARRGRRTAKDKADARDLRRSSDLRTRVDRERLRRVAQPPDIRYRD</sequence>
<dbReference type="RefSeq" id="WP_005857361.1">
    <property type="nucleotide sequence ID" value="NZ_AAYA01000004.1"/>
</dbReference>
<comment type="caution">
    <text evidence="2">The sequence shown here is derived from an EMBL/GenBank/DDBJ whole genome shotgun (WGS) entry which is preliminary data.</text>
</comment>
<dbReference type="Proteomes" id="UP000005713">
    <property type="component" value="Unassembled WGS sequence"/>
</dbReference>
<feature type="transmembrane region" description="Helical" evidence="1">
    <location>
        <begin position="12"/>
        <end position="31"/>
    </location>
</feature>
<name>A3K175_SAGS3</name>
<keyword evidence="1" id="KW-1133">Transmembrane helix</keyword>
<evidence type="ECO:0000313" key="3">
    <source>
        <dbReference type="Proteomes" id="UP000005713"/>
    </source>
</evidence>
<evidence type="ECO:0000256" key="1">
    <source>
        <dbReference type="SAM" id="Phobius"/>
    </source>
</evidence>
<reference evidence="2 3" key="1">
    <citation type="submission" date="2006-06" db="EMBL/GenBank/DDBJ databases">
        <authorList>
            <person name="Moran M.A."/>
            <person name="Ferriera S."/>
            <person name="Johnson J."/>
            <person name="Kravitz S."/>
            <person name="Beeson K."/>
            <person name="Sutton G."/>
            <person name="Rogers Y.-H."/>
            <person name="Friedman R."/>
            <person name="Frazier M."/>
            <person name="Venter J.C."/>
        </authorList>
    </citation>
    <scope>NUCLEOTIDE SEQUENCE [LARGE SCALE GENOMIC DNA]</scope>
    <source>
        <strain evidence="2 3">E-37</strain>
    </source>
</reference>
<dbReference type="EMBL" id="AAYA01000004">
    <property type="protein sequence ID" value="EBA08671.1"/>
    <property type="molecule type" value="Genomic_DNA"/>
</dbReference>
<keyword evidence="1" id="KW-0812">Transmembrane</keyword>
<dbReference type="AlphaFoldDB" id="A3K175"/>
<keyword evidence="3" id="KW-1185">Reference proteome</keyword>
<evidence type="ECO:0000313" key="2">
    <source>
        <dbReference type="EMBL" id="EBA08671.1"/>
    </source>
</evidence>
<keyword evidence="1" id="KW-0472">Membrane</keyword>